<evidence type="ECO:0000256" key="1">
    <source>
        <dbReference type="SAM" id="Phobius"/>
    </source>
</evidence>
<evidence type="ECO:0000313" key="3">
    <source>
        <dbReference type="Proteomes" id="UP000053528"/>
    </source>
</evidence>
<keyword evidence="1" id="KW-1133">Transmembrane helix</keyword>
<feature type="transmembrane region" description="Helical" evidence="1">
    <location>
        <begin position="308"/>
        <end position="331"/>
    </location>
</feature>
<accession>A0A095YBJ1</accession>
<keyword evidence="1" id="KW-0812">Transmembrane</keyword>
<feature type="transmembrane region" description="Helical" evidence="1">
    <location>
        <begin position="351"/>
        <end position="369"/>
    </location>
</feature>
<dbReference type="Proteomes" id="UP000053528">
    <property type="component" value="Unassembled WGS sequence"/>
</dbReference>
<feature type="transmembrane region" description="Helical" evidence="1">
    <location>
        <begin position="426"/>
        <end position="446"/>
    </location>
</feature>
<organism evidence="2 3">
    <name type="scientific">Pseudoglutamicibacter albus DNF00011</name>
    <dbReference type="NCBI Taxonomy" id="1401063"/>
    <lineage>
        <taxon>Bacteria</taxon>
        <taxon>Bacillati</taxon>
        <taxon>Actinomycetota</taxon>
        <taxon>Actinomycetes</taxon>
        <taxon>Micrococcales</taxon>
        <taxon>Micrococcaceae</taxon>
        <taxon>Pseudoglutamicibacter</taxon>
    </lineage>
</organism>
<feature type="transmembrane region" description="Helical" evidence="1">
    <location>
        <begin position="783"/>
        <end position="804"/>
    </location>
</feature>
<dbReference type="AlphaFoldDB" id="A0A095YBJ1"/>
<feature type="transmembrane region" description="Helical" evidence="1">
    <location>
        <begin position="694"/>
        <end position="712"/>
    </location>
</feature>
<feature type="transmembrane region" description="Helical" evidence="1">
    <location>
        <begin position="396"/>
        <end position="420"/>
    </location>
</feature>
<feature type="transmembrane region" description="Helical" evidence="1">
    <location>
        <begin position="467"/>
        <end position="485"/>
    </location>
</feature>
<evidence type="ECO:0000313" key="2">
    <source>
        <dbReference type="EMBL" id="KGF19446.1"/>
    </source>
</evidence>
<keyword evidence="1" id="KW-0472">Membrane</keyword>
<proteinExistence type="predicted"/>
<comment type="caution">
    <text evidence="2">The sequence shown here is derived from an EMBL/GenBank/DDBJ whole genome shotgun (WGS) entry which is preliminary data.</text>
</comment>
<gene>
    <name evidence="2" type="ORF">HMPREF2128_10235</name>
</gene>
<feature type="transmembrane region" description="Helical" evidence="1">
    <location>
        <begin position="256"/>
        <end position="278"/>
    </location>
</feature>
<dbReference type="EMBL" id="JRNH01000032">
    <property type="protein sequence ID" value="KGF19446.1"/>
    <property type="molecule type" value="Genomic_DNA"/>
</dbReference>
<reference evidence="2 3" key="1">
    <citation type="submission" date="2014-07" db="EMBL/GenBank/DDBJ databases">
        <authorList>
            <person name="McCorrison J."/>
            <person name="Sanka R."/>
            <person name="Torralba M."/>
            <person name="Gillis M."/>
            <person name="Haft D.H."/>
            <person name="Methe B."/>
            <person name="Sutton G."/>
            <person name="Nelson K.E."/>
        </authorList>
    </citation>
    <scope>NUCLEOTIDE SEQUENCE [LARGE SCALE GENOMIC DNA]</scope>
    <source>
        <strain evidence="2 3">DNF00011</strain>
    </source>
</reference>
<evidence type="ECO:0008006" key="4">
    <source>
        <dbReference type="Google" id="ProtNLM"/>
    </source>
</evidence>
<feature type="transmembrane region" description="Helical" evidence="1">
    <location>
        <begin position="748"/>
        <end position="771"/>
    </location>
</feature>
<protein>
    <recommendedName>
        <fullName evidence="4">ABC3 transporter permease protein domain-containing protein</fullName>
    </recommendedName>
</protein>
<name>A0A095YBJ1_9MICC</name>
<sequence>MVGRYVEKILGTKSRYRFVLVVLAVVVGMLSWVATADRQMSMKPADDAQMQFGDRVALLQIPLYANAGEKESVRSALNRPGDGVIAVATSGDLYLDTDQERRRAMSEGDWPHIGQEFGYSLTSGRWADKPGEVVVAGESDLSEGETVVGLDGNLKLTVVGKAEHRFYPRLETLLAFPGTWNTIDPASSETSAAAMSTTLYSGTITDREALEEYVYSHLDEKTAAQLESLDGVTLGDGFLERSFVEDRPHRAIADQYSFVFGVFALLLPMSLVAFLWAWSKKLLAPVNNQLYTLGVNPAPLWKATFRKIGLAVALASVLSMALGVGVAWMVAPALADLVGIQGPGPQVPTKWLAVIAVGVIVSYVAGGIITRPRVSRSVAVGTSADRAQRVFSSKKLLWGTGVIAVLTLVGVGAASVQLGIDVLETWAPLPVAVWSLFLSLAITGYVSRKSPIKPRPLAQRLAAYHRALTVFAIALLSLAIGNLMFSSTFAQSITVAQNKSLISPLPDDQFGVEQEHPNGLRVSEKTVNDLAHKLGLKEPVAVTIAGGQFDIIEGVYGSYGISAVDDADDLGRILGRELSSEEAATLDKGGLLVRDSAFLDGSEARIFSENLPDGELLPAVQADFGEHWEANAAAFMLTKTAKEHRLSLEGLRWVFTDLSESQQKELLAGALESRISRDLLQVPLKQEASTPSNVYFSLASALIGSCVIVIMVSRTNAKSLEALKSTFWTLGLPASWQRWVLRWSIGSIAVKAFVLGLIAGLGPAALISQLMGEVLLFAIDWMTILYAAAVLVLGSVVGLLIVGLSSRKNNAHA</sequence>